<dbReference type="PROSITE" id="PS50884">
    <property type="entry name" value="ZF_DOF_2"/>
    <property type="match status" value="1"/>
</dbReference>
<feature type="region of interest" description="Disordered" evidence="9">
    <location>
        <begin position="297"/>
        <end position="331"/>
    </location>
</feature>
<organism evidence="11 12">
    <name type="scientific">Stylosanthes scabra</name>
    <dbReference type="NCBI Taxonomy" id="79078"/>
    <lineage>
        <taxon>Eukaryota</taxon>
        <taxon>Viridiplantae</taxon>
        <taxon>Streptophyta</taxon>
        <taxon>Embryophyta</taxon>
        <taxon>Tracheophyta</taxon>
        <taxon>Spermatophyta</taxon>
        <taxon>Magnoliopsida</taxon>
        <taxon>eudicotyledons</taxon>
        <taxon>Gunneridae</taxon>
        <taxon>Pentapetalae</taxon>
        <taxon>rosids</taxon>
        <taxon>fabids</taxon>
        <taxon>Fabales</taxon>
        <taxon>Fabaceae</taxon>
        <taxon>Papilionoideae</taxon>
        <taxon>50 kb inversion clade</taxon>
        <taxon>dalbergioids sensu lato</taxon>
        <taxon>Dalbergieae</taxon>
        <taxon>Pterocarpus clade</taxon>
        <taxon>Stylosanthes</taxon>
    </lineage>
</organism>
<dbReference type="PANTHER" id="PTHR31089">
    <property type="entry name" value="CYCLIC DOF FACTOR 2"/>
    <property type="match status" value="1"/>
</dbReference>
<reference evidence="11 12" key="1">
    <citation type="journal article" date="2023" name="Plants (Basel)">
        <title>Bridging the Gap: Combining Genomics and Transcriptomics Approaches to Understand Stylosanthes scabra, an Orphan Legume from the Brazilian Caatinga.</title>
        <authorList>
            <person name="Ferreira-Neto J.R.C."/>
            <person name="da Silva M.D."/>
            <person name="Binneck E."/>
            <person name="de Melo N.F."/>
            <person name="da Silva R.H."/>
            <person name="de Melo A.L.T.M."/>
            <person name="Pandolfi V."/>
            <person name="Bustamante F.O."/>
            <person name="Brasileiro-Vidal A.C."/>
            <person name="Benko-Iseppon A.M."/>
        </authorList>
    </citation>
    <scope>NUCLEOTIDE SEQUENCE [LARGE SCALE GENOMIC DNA]</scope>
    <source>
        <tissue evidence="11">Leaves</tissue>
    </source>
</reference>
<evidence type="ECO:0000256" key="5">
    <source>
        <dbReference type="ARBA" id="ARBA00023125"/>
    </source>
</evidence>
<evidence type="ECO:0000256" key="7">
    <source>
        <dbReference type="ARBA" id="ARBA00023242"/>
    </source>
</evidence>
<keyword evidence="6" id="KW-0804">Transcription</keyword>
<keyword evidence="1" id="KW-0479">Metal-binding</keyword>
<feature type="compositionally biased region" description="Low complexity" evidence="9">
    <location>
        <begin position="298"/>
        <end position="325"/>
    </location>
</feature>
<dbReference type="PROSITE" id="PS01361">
    <property type="entry name" value="ZF_DOF_1"/>
    <property type="match status" value="1"/>
</dbReference>
<keyword evidence="5 8" id="KW-0238">DNA-binding</keyword>
<accession>A0ABU6RIS6</accession>
<feature type="region of interest" description="Disordered" evidence="9">
    <location>
        <begin position="1"/>
        <end position="90"/>
    </location>
</feature>
<dbReference type="EMBL" id="JASCZI010030604">
    <property type="protein sequence ID" value="MED6123849.1"/>
    <property type="molecule type" value="Genomic_DNA"/>
</dbReference>
<keyword evidence="4" id="KW-0805">Transcription regulation</keyword>
<comment type="caution">
    <text evidence="11">The sequence shown here is derived from an EMBL/GenBank/DDBJ whole genome shotgun (WGS) entry which is preliminary data.</text>
</comment>
<dbReference type="InterPro" id="IPR045174">
    <property type="entry name" value="Dof"/>
</dbReference>
<evidence type="ECO:0000256" key="2">
    <source>
        <dbReference type="ARBA" id="ARBA00022771"/>
    </source>
</evidence>
<keyword evidence="3" id="KW-0862">Zinc</keyword>
<feature type="compositionally biased region" description="Basic and acidic residues" evidence="9">
    <location>
        <begin position="32"/>
        <end position="42"/>
    </location>
</feature>
<evidence type="ECO:0000256" key="9">
    <source>
        <dbReference type="SAM" id="MobiDB-lite"/>
    </source>
</evidence>
<sequence>MSKTQEKDQGIMLFGRKIPLLPESQIPAISRDIMDPKQEKNSSDYSTDDNNNNKENSQHKDEATTTVNSNNHVEENGTNEEEEDHKTMKKPDKIIQCPRCKSMDTKFCYFNNYNVNQPRHFCKNCQRYWTAGGTMRNVPVGAGRRKHKHLASQFRTVLVAAASATAAAGVSDPTNSCSKENNNSNDGSCGTVLKFGHENLSINYCPEYGEESSPTMYESSSEHNNNNVNNDSSKLLQCYPVPPWVMPWNNVVPQHYHALNNSIQWCPTPMAAVAATIPVHLVPGPYWDGTPMWGAPIGSNHSRSSPSSSTSNNSSCSGNGNNNNSPILGKHNRDQSTVFIDEQKSSKCFLVPKIPTRFDESNNNEGSVSPIWATLAMIHDNNALKKIAAKGEQGKESLLHVTEILEASPTPISHAHACDEFSDAF</sequence>
<evidence type="ECO:0000256" key="8">
    <source>
        <dbReference type="PROSITE-ProRule" id="PRU00071"/>
    </source>
</evidence>
<evidence type="ECO:0000259" key="10">
    <source>
        <dbReference type="PROSITE" id="PS50884"/>
    </source>
</evidence>
<evidence type="ECO:0000256" key="1">
    <source>
        <dbReference type="ARBA" id="ARBA00022723"/>
    </source>
</evidence>
<dbReference type="InterPro" id="IPR003851">
    <property type="entry name" value="Znf_Dof"/>
</dbReference>
<gene>
    <name evidence="11" type="ORF">PIB30_053376</name>
</gene>
<evidence type="ECO:0000313" key="11">
    <source>
        <dbReference type="EMBL" id="MED6123849.1"/>
    </source>
</evidence>
<comment type="subcellular location">
    <subcellularLocation>
        <location evidence="8">Nucleus</location>
    </subcellularLocation>
</comment>
<protein>
    <recommendedName>
        <fullName evidence="10">Dof-type domain-containing protein</fullName>
    </recommendedName>
</protein>
<evidence type="ECO:0000256" key="3">
    <source>
        <dbReference type="ARBA" id="ARBA00022833"/>
    </source>
</evidence>
<dbReference type="PANTHER" id="PTHR31089:SF47">
    <property type="entry name" value="DOF-TYPE DOMAIN-CONTAINING PROTEIN"/>
    <property type="match status" value="1"/>
</dbReference>
<feature type="domain" description="Dof-type" evidence="10">
    <location>
        <begin position="95"/>
        <end position="149"/>
    </location>
</feature>
<evidence type="ECO:0000256" key="6">
    <source>
        <dbReference type="ARBA" id="ARBA00023163"/>
    </source>
</evidence>
<keyword evidence="7 8" id="KW-0539">Nucleus</keyword>
<evidence type="ECO:0000256" key="4">
    <source>
        <dbReference type="ARBA" id="ARBA00023015"/>
    </source>
</evidence>
<evidence type="ECO:0000313" key="12">
    <source>
        <dbReference type="Proteomes" id="UP001341840"/>
    </source>
</evidence>
<keyword evidence="2 8" id="KW-0863">Zinc-finger</keyword>
<dbReference type="Proteomes" id="UP001341840">
    <property type="component" value="Unassembled WGS sequence"/>
</dbReference>
<name>A0ABU6RIS6_9FABA</name>
<proteinExistence type="predicted"/>
<keyword evidence="12" id="KW-1185">Reference proteome</keyword>
<dbReference type="Pfam" id="PF02701">
    <property type="entry name" value="Zn_ribbon_Dof"/>
    <property type="match status" value="1"/>
</dbReference>